<protein>
    <submittedName>
        <fullName evidence="7">Exonuclease 1</fullName>
    </submittedName>
</protein>
<feature type="compositionally biased region" description="Low complexity" evidence="5">
    <location>
        <begin position="999"/>
        <end position="1035"/>
    </location>
</feature>
<feature type="region of interest" description="Disordered" evidence="5">
    <location>
        <begin position="1600"/>
        <end position="1633"/>
    </location>
</feature>
<comment type="caution">
    <text evidence="7">The sequence shown here is derived from an EMBL/GenBank/DDBJ whole genome shotgun (WGS) entry which is preliminary data.</text>
</comment>
<evidence type="ECO:0000256" key="5">
    <source>
        <dbReference type="SAM" id="MobiDB-lite"/>
    </source>
</evidence>
<keyword evidence="2 7" id="KW-0540">Nuclease</keyword>
<evidence type="ECO:0000313" key="7">
    <source>
        <dbReference type="EMBL" id="KAJ4462723.1"/>
    </source>
</evidence>
<dbReference type="PRINTS" id="PR00853">
    <property type="entry name" value="XPGRADSUPER"/>
</dbReference>
<proteinExistence type="predicted"/>
<feature type="region of interest" description="Disordered" evidence="5">
    <location>
        <begin position="2038"/>
        <end position="2076"/>
    </location>
</feature>
<feature type="compositionally biased region" description="Acidic residues" evidence="5">
    <location>
        <begin position="1773"/>
        <end position="1790"/>
    </location>
</feature>
<feature type="region of interest" description="Disordered" evidence="5">
    <location>
        <begin position="1171"/>
        <end position="1198"/>
    </location>
</feature>
<feature type="domain" description="XPG-I" evidence="6">
    <location>
        <begin position="89"/>
        <end position="159"/>
    </location>
</feature>
<feature type="region of interest" description="Disordered" evidence="5">
    <location>
        <begin position="526"/>
        <end position="556"/>
    </location>
</feature>
<evidence type="ECO:0000256" key="2">
    <source>
        <dbReference type="ARBA" id="ARBA00022839"/>
    </source>
</evidence>
<feature type="compositionally biased region" description="Low complexity" evidence="5">
    <location>
        <begin position="1997"/>
        <end position="2019"/>
    </location>
</feature>
<feature type="compositionally biased region" description="Low complexity" evidence="5">
    <location>
        <begin position="778"/>
        <end position="813"/>
    </location>
</feature>
<dbReference type="CDD" id="cd09857">
    <property type="entry name" value="PIN_EXO1"/>
    <property type="match status" value="1"/>
</dbReference>
<reference evidence="7" key="1">
    <citation type="journal article" date="2022" name="bioRxiv">
        <title>Genomics of Preaxostyla Flagellates Illuminates Evolutionary Transitions and the Path Towards Mitochondrial Loss.</title>
        <authorList>
            <person name="Novak L.V.F."/>
            <person name="Treitli S.C."/>
            <person name="Pyrih J."/>
            <person name="Halakuc P."/>
            <person name="Pipaliya S.V."/>
            <person name="Vacek V."/>
            <person name="Brzon O."/>
            <person name="Soukal P."/>
            <person name="Eme L."/>
            <person name="Dacks J.B."/>
            <person name="Karnkowska A."/>
            <person name="Elias M."/>
            <person name="Hampl V."/>
        </authorList>
    </citation>
    <scope>NUCLEOTIDE SEQUENCE</scope>
    <source>
        <strain evidence="7">RCP-MX</strain>
    </source>
</reference>
<name>A0ABQ8UWA4_9EUKA</name>
<dbReference type="GO" id="GO:0004527">
    <property type="term" value="F:exonuclease activity"/>
    <property type="evidence" value="ECO:0007669"/>
    <property type="project" value="UniProtKB-KW"/>
</dbReference>
<dbReference type="SUPFAM" id="SSF47807">
    <property type="entry name" value="5' to 3' exonuclease, C-terminal subdomain"/>
    <property type="match status" value="1"/>
</dbReference>
<feature type="compositionally biased region" description="Pro residues" evidence="5">
    <location>
        <begin position="300"/>
        <end position="311"/>
    </location>
</feature>
<dbReference type="SMART" id="SM00279">
    <property type="entry name" value="HhH2"/>
    <property type="match status" value="1"/>
</dbReference>
<dbReference type="InterPro" id="IPR008918">
    <property type="entry name" value="HhH2"/>
</dbReference>
<feature type="compositionally biased region" description="Low complexity" evidence="5">
    <location>
        <begin position="1084"/>
        <end position="1107"/>
    </location>
</feature>
<keyword evidence="2 7" id="KW-0269">Exonuclease</keyword>
<feature type="compositionally biased region" description="Low complexity" evidence="5">
    <location>
        <begin position="1448"/>
        <end position="1468"/>
    </location>
</feature>
<dbReference type="Gene3D" id="3.40.50.1010">
    <property type="entry name" value="5'-nuclease"/>
    <property type="match status" value="1"/>
</dbReference>
<keyword evidence="2 7" id="KW-0378">Hydrolase</keyword>
<dbReference type="Gene3D" id="1.10.150.20">
    <property type="entry name" value="5' to 3' exonuclease, C-terminal subdomain"/>
    <property type="match status" value="1"/>
</dbReference>
<dbReference type="InterPro" id="IPR037315">
    <property type="entry name" value="EXO1_H3TH"/>
</dbReference>
<feature type="compositionally biased region" description="Basic residues" evidence="5">
    <location>
        <begin position="1796"/>
        <end position="1810"/>
    </location>
</feature>
<dbReference type="PANTHER" id="PTHR11081:SF65">
    <property type="entry name" value="DNA DAMAGE-INDUCIBLE PROTEIN DIN7-RELATED"/>
    <property type="match status" value="1"/>
</dbReference>
<dbReference type="CDD" id="cd09908">
    <property type="entry name" value="H3TH_EXO1"/>
    <property type="match status" value="1"/>
</dbReference>
<dbReference type="InterPro" id="IPR029060">
    <property type="entry name" value="PIN-like_dom_sf"/>
</dbReference>
<evidence type="ECO:0000256" key="3">
    <source>
        <dbReference type="ARBA" id="ARBA00023204"/>
    </source>
</evidence>
<feature type="region of interest" description="Disordered" evidence="5">
    <location>
        <begin position="857"/>
        <end position="876"/>
    </location>
</feature>
<evidence type="ECO:0000256" key="1">
    <source>
        <dbReference type="ARBA" id="ARBA00022763"/>
    </source>
</evidence>
<dbReference type="InterPro" id="IPR036279">
    <property type="entry name" value="5-3_exonuclease_C_sf"/>
</dbReference>
<feature type="region of interest" description="Disordered" evidence="5">
    <location>
        <begin position="281"/>
        <end position="340"/>
    </location>
</feature>
<keyword evidence="4" id="KW-0539">Nucleus</keyword>
<accession>A0ABQ8UWA4</accession>
<evidence type="ECO:0000259" key="6">
    <source>
        <dbReference type="SMART" id="SM00484"/>
    </source>
</evidence>
<evidence type="ECO:0000256" key="4">
    <source>
        <dbReference type="ARBA" id="ARBA00023242"/>
    </source>
</evidence>
<dbReference type="InterPro" id="IPR006086">
    <property type="entry name" value="XPG-I_dom"/>
</dbReference>
<dbReference type="Pfam" id="PF00867">
    <property type="entry name" value="XPG_I"/>
    <property type="match status" value="1"/>
</dbReference>
<feature type="region of interest" description="Disordered" evidence="5">
    <location>
        <begin position="704"/>
        <end position="723"/>
    </location>
</feature>
<feature type="region of interest" description="Disordered" evidence="5">
    <location>
        <begin position="1446"/>
        <end position="1468"/>
    </location>
</feature>
<keyword evidence="3" id="KW-0234">DNA repair</keyword>
<dbReference type="InterPro" id="IPR044752">
    <property type="entry name" value="PIN-like_EXO1"/>
</dbReference>
<dbReference type="Proteomes" id="UP001141327">
    <property type="component" value="Unassembled WGS sequence"/>
</dbReference>
<dbReference type="PANTHER" id="PTHR11081">
    <property type="entry name" value="FLAP ENDONUCLEASE FAMILY MEMBER"/>
    <property type="match status" value="1"/>
</dbReference>
<feature type="compositionally biased region" description="Pro residues" evidence="5">
    <location>
        <begin position="1259"/>
        <end position="1269"/>
    </location>
</feature>
<feature type="compositionally biased region" description="Low complexity" evidence="5">
    <location>
        <begin position="1270"/>
        <end position="1327"/>
    </location>
</feature>
<keyword evidence="8" id="KW-1185">Reference proteome</keyword>
<feature type="compositionally biased region" description="Polar residues" evidence="5">
    <location>
        <begin position="1611"/>
        <end position="1620"/>
    </location>
</feature>
<feature type="compositionally biased region" description="Pro residues" evidence="5">
    <location>
        <begin position="2038"/>
        <end position="2050"/>
    </location>
</feature>
<feature type="region of interest" description="Disordered" evidence="5">
    <location>
        <begin position="1659"/>
        <end position="2026"/>
    </location>
</feature>
<dbReference type="SUPFAM" id="SSF88723">
    <property type="entry name" value="PIN domain-like"/>
    <property type="match status" value="1"/>
</dbReference>
<feature type="region of interest" description="Disordered" evidence="5">
    <location>
        <begin position="1533"/>
        <end position="1570"/>
    </location>
</feature>
<feature type="compositionally biased region" description="Pro residues" evidence="5">
    <location>
        <begin position="709"/>
        <end position="720"/>
    </location>
</feature>
<feature type="region of interest" description="Disordered" evidence="5">
    <location>
        <begin position="1259"/>
        <end position="1328"/>
    </location>
</feature>
<dbReference type="InterPro" id="IPR006084">
    <property type="entry name" value="XPG/Rad2"/>
</dbReference>
<feature type="compositionally biased region" description="Low complexity" evidence="5">
    <location>
        <begin position="1875"/>
        <end position="1889"/>
    </location>
</feature>
<feature type="region of interest" description="Disordered" evidence="5">
    <location>
        <begin position="444"/>
        <end position="491"/>
    </location>
</feature>
<keyword evidence="1" id="KW-0227">DNA damage</keyword>
<feature type="region of interest" description="Disordered" evidence="5">
    <location>
        <begin position="990"/>
        <end position="1142"/>
    </location>
</feature>
<feature type="compositionally biased region" description="Low complexity" evidence="5">
    <location>
        <begin position="1537"/>
        <end position="1564"/>
    </location>
</feature>
<feature type="compositionally biased region" description="Polar residues" evidence="5">
    <location>
        <begin position="1897"/>
        <end position="1909"/>
    </location>
</feature>
<evidence type="ECO:0000313" key="8">
    <source>
        <dbReference type="Proteomes" id="UP001141327"/>
    </source>
</evidence>
<dbReference type="SMART" id="SM00484">
    <property type="entry name" value="XPGI"/>
    <property type="match status" value="1"/>
</dbReference>
<sequence length="2106" mass="218758">MVIVGCIVGVIHVHSSSAKRSKPTIIVFDGRHLPMKMRKEEERGLARDQSRLKGLQHLRSGNRAAALEAFQKSVDVTPRMAWQVIQALKKEDIEFMVAPYEADAQLAYLYLNRLVSAVITEDSDLLAFGCETVLFKMDKTGSGKLLELSRLNTVTEVSFSHFTMAMFTQMCILSGCDYTPSIKGMGLKKAHRLLCQYKTIDQVLRMIHYDLTLQVPTDYEQAFRQAELTFAHQSVFGPTEQRIVPVRPYPPGKTSGDFEFAGPYLEPEIAQKISRGEIDPFTLEPFSESPPETMSQSTPNSPPSRTQPPPRQTTLTSFFPPPLRNQKSRTASPKRAQDSAVTTISRYFSVGSPAKNPPNNARKKPVIPVAPLPKHPFESPFVQQGRIGLPVPPPAVPSGDNLLSLDDFRAERRQHSFAPSTDHPCEPLLRSTNHERSLPPQAEISQFRTDSPLSPSPSPPHVLDDDTEERTSNPLAPCLFPGTPPRGPPAEVLASPASPVPPHGSVGGGALTLDFFNQFRSERQVPFREVSSPGSPPIRLLPTEPKPNRYRSKSSQFPNHHRTKVIQVGLELLSWLPAAFSRSAQSPTAVSVSVPQQQAQIFIPAVPPPAGLAQLPNTNQWTLQMAQRSSPQYSVGLVAPTIQRSYSTGSGRGRSRSVANAAAFFSPFYTTAGYFPYPGPTPYRTHSVGPDGMTQQIAGVALPAAGSPAPAPQSPTPTSPVTPAAVRTTSAGYTLGAHLAGPRQPVPATLGMPATAATAAAAAAAAAGFATVGLGAGSATSAANGGSAPVSSTPATATPVQAPAQAAAAPPSSLLGTTSLARPMSDAQQVGLDSSQPGVLPGSPIPGGAALAVAGVGSQQIPPPSAGPGNRAKRDSFSPLQRLSTVEMDELIGTGLTREQIANWRGLYRSRMKLKSIKPHYVTERHSYLAQQEAQLRAQIQKAHAQGVQLQMPFAGDTLAQLLLPAAPDGQPGFLQPHQLHQLIQEYDRVFHGGPGPAPESTASPSGAGATATATATATVAGASSTSAEGESPSSVAEKEPAELPQTPTAQAEEKPSKQPPKKRPQRRATVSTTTRTRRRVERSPSLSSGGSRSPSPAPTARSTRATRATRRRGRAASAEPSDTPALSPAPPQGLPTTAEAPPEAACLPEGYHRCMRIHRCRCRHAHSHFPQPAPHPAGTPDAATNAPKPDAGAPPEEPVPLPLVPAISTEAIGLPPAVIVPPQVVTAAAAAAPAAPAAGGASIEAFPFSLFPPLPGAAPAAAAPPTPGTPGVSPVAVNTPALGDSSAPGSSSELGGSPSTGAPSSSPGQAGPLGTPAAPAPAASTTLEGSGALVTPSVISPHLALPPNPAPILGDAATPAPIPAPAPASGSILAGPSPSVAAVAAAGPRPVVRRHHRHSGPSGCPLCGAPGPVGLCGACGERFRDLSHEGRLQQLADILRRSSGYRPAAPQTQTPAPAGPAPAGAPAAHRRVFRHYHRKPARPVVAPTASPVAGPPPAVEAESAAVLASFAQPPPLPPPAHQPQEAAVVSMALEGPQSQSQSQPQFQFQFQPPSQSQSQSQSQESVAPDEGLVLSQAELVRQPSASAVGQVASAASAASTVRMAGEEEPQSFSEWSQSEGAPMPDEWTSCTEAEPSDAEALCCCCCCCHPGSAPTADETGLLFAGMTRKRPAAPSDDEQPEPATGRAKGRPRRAATRGGRGGRGAAASGRRAPRGGRRGAEGEPDARPASPSAGPEAAKPAEGAASEARKEKDLLSSSESDGALEAAAPGAEETDPDQDELDDQDEDTSLEPSRSRHRAAGSRGARRSRSATFRLFQPACPREDAAYHPAKSRSLRKPRKRPQPAAGEAAMSPARDRSPSPLPENPTGRVLRHAPAATRRYTAPAAAASPHKRQPTPRSSKAQPGTTEASRELDALVRAALASVPGPAEAVGDGLEDLEGPILPPPSAGAAPKDKDEAPVLEEPRDDLDRELADDAQLLASLSPDRHSPTSSTIKSPAQAPPALTALPPALSRSLSAPETPQARAARLAAIRSTPQVLPPVLPPVPVSPVPSHEPGMMAIEEQPQPPQPCGDNGAAGVGDVAAVLSAVPPPAVAPSNAVVITTDQ</sequence>
<feature type="compositionally biased region" description="Basic residues" evidence="5">
    <location>
        <begin position="1831"/>
        <end position="1843"/>
    </location>
</feature>
<feature type="compositionally biased region" description="Low complexity" evidence="5">
    <location>
        <begin position="1728"/>
        <end position="1747"/>
    </location>
</feature>
<feature type="region of interest" description="Disordered" evidence="5">
    <location>
        <begin position="778"/>
        <end position="819"/>
    </location>
</feature>
<organism evidence="7 8">
    <name type="scientific">Paratrimastix pyriformis</name>
    <dbReference type="NCBI Taxonomy" id="342808"/>
    <lineage>
        <taxon>Eukaryota</taxon>
        <taxon>Metamonada</taxon>
        <taxon>Preaxostyla</taxon>
        <taxon>Paratrimastigidae</taxon>
        <taxon>Paratrimastix</taxon>
    </lineage>
</organism>
<dbReference type="EMBL" id="JAPMOS010000002">
    <property type="protein sequence ID" value="KAJ4462723.1"/>
    <property type="molecule type" value="Genomic_DNA"/>
</dbReference>
<gene>
    <name evidence="7" type="ORF">PAPYR_737</name>
</gene>